<dbReference type="AlphaFoldDB" id="A0A8H8DEV4"/>
<organism evidence="1 2">
    <name type="scientific">Olpidium bornovanus</name>
    <dbReference type="NCBI Taxonomy" id="278681"/>
    <lineage>
        <taxon>Eukaryota</taxon>
        <taxon>Fungi</taxon>
        <taxon>Fungi incertae sedis</taxon>
        <taxon>Olpidiomycota</taxon>
        <taxon>Olpidiomycotina</taxon>
        <taxon>Olpidiomycetes</taxon>
        <taxon>Olpidiales</taxon>
        <taxon>Olpidiaceae</taxon>
        <taxon>Olpidium</taxon>
    </lineage>
</organism>
<gene>
    <name evidence="1" type="ORF">BJ554DRAFT_4976</name>
</gene>
<accession>A0A8H8DEV4</accession>
<reference evidence="1 2" key="1">
    <citation type="journal article" name="Sci. Rep.">
        <title>Genome-scale phylogenetic analyses confirm Olpidium as the closest living zoosporic fungus to the non-flagellated, terrestrial fungi.</title>
        <authorList>
            <person name="Chang Y."/>
            <person name="Rochon D."/>
            <person name="Sekimoto S."/>
            <person name="Wang Y."/>
            <person name="Chovatia M."/>
            <person name="Sandor L."/>
            <person name="Salamov A."/>
            <person name="Grigoriev I.V."/>
            <person name="Stajich J.E."/>
            <person name="Spatafora J.W."/>
        </authorList>
    </citation>
    <scope>NUCLEOTIDE SEQUENCE [LARGE SCALE GENOMIC DNA]</scope>
    <source>
        <strain evidence="1">S191</strain>
    </source>
</reference>
<name>A0A8H8DEV4_9FUNG</name>
<keyword evidence="2" id="KW-1185">Reference proteome</keyword>
<protein>
    <submittedName>
        <fullName evidence="1">Uncharacterized protein</fullName>
    </submittedName>
</protein>
<evidence type="ECO:0000313" key="1">
    <source>
        <dbReference type="EMBL" id="KAG5455571.1"/>
    </source>
</evidence>
<sequence length="221" mass="23821">MTISAADRNGPKGRAAVVYGRAPTCVHARCLLCGAVVEVPLKDLPAAAADELSDRSPPPLRSLEHLDLRCPLCEKVCEPRYGGASARHLFPGAASTRPQTWGWGSPCTPRGCLGKSVLSGLLLTFSHAAFPRSANSNRSAACSSLPPPLPRRGRRALRELRERRRARVVDARLEPVRKGVLTFTPAPGGFCPSPFGSPLILRPCRLMLGTRIRFPQVRSSS</sequence>
<dbReference type="Proteomes" id="UP000673691">
    <property type="component" value="Unassembled WGS sequence"/>
</dbReference>
<dbReference type="EMBL" id="JAEFCI010013160">
    <property type="protein sequence ID" value="KAG5455571.1"/>
    <property type="molecule type" value="Genomic_DNA"/>
</dbReference>
<proteinExistence type="predicted"/>
<evidence type="ECO:0000313" key="2">
    <source>
        <dbReference type="Proteomes" id="UP000673691"/>
    </source>
</evidence>
<comment type="caution">
    <text evidence="1">The sequence shown here is derived from an EMBL/GenBank/DDBJ whole genome shotgun (WGS) entry which is preliminary data.</text>
</comment>